<dbReference type="GO" id="GO:0022625">
    <property type="term" value="C:cytosolic large ribosomal subunit"/>
    <property type="evidence" value="ECO:0007669"/>
    <property type="project" value="TreeGrafter"/>
</dbReference>
<dbReference type="PATRIC" id="fig|172049.5.peg.877"/>
<dbReference type="InterPro" id="IPR030878">
    <property type="entry name" value="Ribosomal_uL15"/>
</dbReference>
<evidence type="ECO:0000256" key="1">
    <source>
        <dbReference type="ARBA" id="ARBA00007320"/>
    </source>
</evidence>
<comment type="caution">
    <text evidence="9">The sequence shown here is derived from an EMBL/GenBank/DDBJ whole genome shotgun (WGS) entry which is preliminary data.</text>
</comment>
<dbReference type="PROSITE" id="PS00475">
    <property type="entry name" value="RIBOSOMAL_L15"/>
    <property type="match status" value="1"/>
</dbReference>
<dbReference type="InterPro" id="IPR001196">
    <property type="entry name" value="Ribosomal_uL15_CS"/>
</dbReference>
<dbReference type="HAMAP" id="MF_01341">
    <property type="entry name" value="Ribosomal_uL15"/>
    <property type="match status" value="1"/>
</dbReference>
<feature type="region of interest" description="Disordered" evidence="7">
    <location>
        <begin position="1"/>
        <end position="42"/>
    </location>
</feature>
<keyword evidence="2 5" id="KW-0689">Ribosomal protein</keyword>
<dbReference type="GeneID" id="8095284"/>
<dbReference type="GO" id="GO:0019843">
    <property type="term" value="F:rRNA binding"/>
    <property type="evidence" value="ECO:0007669"/>
    <property type="project" value="UniProtKB-UniRule"/>
</dbReference>
<evidence type="ECO:0000313" key="9">
    <source>
        <dbReference type="EMBL" id="KUK18407.1"/>
    </source>
</evidence>
<dbReference type="Pfam" id="PF00828">
    <property type="entry name" value="Ribosomal_L27A"/>
    <property type="match status" value="1"/>
</dbReference>
<feature type="domain" description="Large ribosomal subunit protein uL15/eL18" evidence="8">
    <location>
        <begin position="76"/>
        <end position="144"/>
    </location>
</feature>
<dbReference type="PANTHER" id="PTHR11721:SF3">
    <property type="entry name" value="LARGE RIBOSOMAL SUBUNIT PROTEIN UL15"/>
    <property type="match status" value="1"/>
</dbReference>
<accession>A0A101ENF8</accession>
<dbReference type="RefSeq" id="WP_015848597.1">
    <property type="nucleotide sequence ID" value="NZ_LGFD01000004.1"/>
</dbReference>
<comment type="similarity">
    <text evidence="1 5 6">Belongs to the universal ribosomal protein uL15 family.</text>
</comment>
<name>A0A101ENF8_9EURY</name>
<dbReference type="Gene3D" id="4.10.990.10">
    <property type="match status" value="1"/>
</dbReference>
<dbReference type="Proteomes" id="UP000053911">
    <property type="component" value="Unassembled WGS sequence"/>
</dbReference>
<keyword evidence="3 5" id="KW-0687">Ribonucleoprotein</keyword>
<evidence type="ECO:0000259" key="8">
    <source>
        <dbReference type="Pfam" id="PF00828"/>
    </source>
</evidence>
<evidence type="ECO:0000313" key="10">
    <source>
        <dbReference type="Proteomes" id="UP000053911"/>
    </source>
</evidence>
<reference evidence="10" key="1">
    <citation type="journal article" date="2015" name="MBio">
        <title>Genome-Resolved Metagenomic Analysis Reveals Roles for Candidate Phyla and Other Microbial Community Members in Biogeochemical Transformations in Oil Reservoirs.</title>
        <authorList>
            <person name="Hu P."/>
            <person name="Tom L."/>
            <person name="Singh A."/>
            <person name="Thomas B.C."/>
            <person name="Baker B.J."/>
            <person name="Piceno Y.M."/>
            <person name="Andersen G.L."/>
            <person name="Banfield J.F."/>
        </authorList>
    </citation>
    <scope>NUCLEOTIDE SEQUENCE [LARGE SCALE GENOMIC DNA]</scope>
</reference>
<evidence type="ECO:0000256" key="4">
    <source>
        <dbReference type="ARBA" id="ARBA00035200"/>
    </source>
</evidence>
<comment type="function">
    <text evidence="5">Binds to the 23S rRNA.</text>
</comment>
<dbReference type="AlphaFoldDB" id="A0A101ENF8"/>
<organism evidence="9 10">
    <name type="scientific">Thermococcus sibiricus</name>
    <dbReference type="NCBI Taxonomy" id="172049"/>
    <lineage>
        <taxon>Archaea</taxon>
        <taxon>Methanobacteriati</taxon>
        <taxon>Methanobacteriota</taxon>
        <taxon>Thermococci</taxon>
        <taxon>Thermococcales</taxon>
        <taxon>Thermococcaceae</taxon>
        <taxon>Thermococcus</taxon>
    </lineage>
</organism>
<evidence type="ECO:0000256" key="6">
    <source>
        <dbReference type="RuleBase" id="RU003888"/>
    </source>
</evidence>
<dbReference type="GO" id="GO:0006412">
    <property type="term" value="P:translation"/>
    <property type="evidence" value="ECO:0007669"/>
    <property type="project" value="UniProtKB-UniRule"/>
</dbReference>
<dbReference type="InterPro" id="IPR036227">
    <property type="entry name" value="Ribosomal_uL15/eL18_sf"/>
</dbReference>
<dbReference type="SUPFAM" id="SSF52080">
    <property type="entry name" value="Ribosomal proteins L15p and L18e"/>
    <property type="match status" value="1"/>
</dbReference>
<comment type="subunit">
    <text evidence="5">Part of the 50S ribosomal subunit.</text>
</comment>
<feature type="compositionally biased region" description="Basic residues" evidence="7">
    <location>
        <begin position="1"/>
        <end position="33"/>
    </location>
</feature>
<dbReference type="OMA" id="WGRVGQH"/>
<keyword evidence="5" id="KW-0694">RNA-binding</keyword>
<evidence type="ECO:0000256" key="2">
    <source>
        <dbReference type="ARBA" id="ARBA00022980"/>
    </source>
</evidence>
<dbReference type="InterPro" id="IPR021131">
    <property type="entry name" value="Ribosomal_uL15/eL18"/>
</dbReference>
<keyword evidence="5" id="KW-0699">rRNA-binding</keyword>
<dbReference type="Gene3D" id="3.100.10.10">
    <property type="match status" value="1"/>
</dbReference>
<dbReference type="EMBL" id="LGFD01000004">
    <property type="protein sequence ID" value="KUK18407.1"/>
    <property type="molecule type" value="Genomic_DNA"/>
</dbReference>
<dbReference type="InterPro" id="IPR027386">
    <property type="entry name" value="Rbsml_uL15_N"/>
</dbReference>
<evidence type="ECO:0000256" key="7">
    <source>
        <dbReference type="SAM" id="MobiDB-lite"/>
    </source>
</evidence>
<gene>
    <name evidence="5" type="primary">rpl15</name>
    <name evidence="9" type="ORF">XD54_0321</name>
</gene>
<protein>
    <recommendedName>
        <fullName evidence="4 5">Large ribosomal subunit protein uL15</fullName>
    </recommendedName>
</protein>
<sequence>MIRRKRKVRKLRGSHTHGWGCKKKHRGSGHKGGKGMAGTGKRKKTKWTWVIKYMPEHLGKRGFKRPVEAQNEVMAVNLRFIDEHLDEFMQLGIAYEEEGKIVVDTTQFADKVLGSGKITKPLVIKARAFSPKAEEKIVQAGGEALLA</sequence>
<proteinExistence type="inferred from homology"/>
<evidence type="ECO:0000256" key="5">
    <source>
        <dbReference type="HAMAP-Rule" id="MF_01341"/>
    </source>
</evidence>
<evidence type="ECO:0000256" key="3">
    <source>
        <dbReference type="ARBA" id="ARBA00023274"/>
    </source>
</evidence>
<dbReference type="GO" id="GO:0003735">
    <property type="term" value="F:structural constituent of ribosome"/>
    <property type="evidence" value="ECO:0007669"/>
    <property type="project" value="InterPro"/>
</dbReference>
<dbReference type="PANTHER" id="PTHR11721">
    <property type="entry name" value="60S RIBOSOMAL PROTEIN L27A"/>
    <property type="match status" value="1"/>
</dbReference>